<dbReference type="PANTHER" id="PTHR45912">
    <property type="entry name" value="CILIA- AND FLAGELLA-ASSOCIATED PROTEIN 47"/>
    <property type="match status" value="1"/>
</dbReference>
<comment type="caution">
    <text evidence="2">The sequence shown here is derived from an EMBL/GenBank/DDBJ whole genome shotgun (WGS) entry which is preliminary data.</text>
</comment>
<evidence type="ECO:0008006" key="4">
    <source>
        <dbReference type="Google" id="ProtNLM"/>
    </source>
</evidence>
<sequence>MKLAVLLAVPTAAFLVGPAPLAPAVRSLRAPVSMAERELSEYEKYKLKRGEASFEEAETTYRQFKGIDQEFDGGDSGGGVVGDGNTDLQDQHNSATLGALRGGLSEATSSTLAVGRGNVHAATEARTASAGKNYFGRSTGVAEKLIEEMSEEDVKLGRMDKVRAQQKENWFNQRAIHRANRASGQGVVYGESTEGKPTEGGYIAREALASDAWRHGAADGEVSQRDLANHLQKLATMPAERLDGQEWGELVVTAADPVTETFELRASPRQTDVTTIFVKNDFNTFAPYRCGFVGGSSAAFAVTPRHGSMNRRSGEPVEVIVRYTPQAVGEVHEATLVFETEDMKKIYKFLGTT</sequence>
<keyword evidence="3" id="KW-1185">Reference proteome</keyword>
<dbReference type="GO" id="GO:0060271">
    <property type="term" value="P:cilium assembly"/>
    <property type="evidence" value="ECO:0007669"/>
    <property type="project" value="TreeGrafter"/>
</dbReference>
<evidence type="ECO:0000313" key="2">
    <source>
        <dbReference type="EMBL" id="KAL1500380.1"/>
    </source>
</evidence>
<name>A0AB34IKE5_PRYPA</name>
<evidence type="ECO:0000313" key="3">
    <source>
        <dbReference type="Proteomes" id="UP001515480"/>
    </source>
</evidence>
<feature type="chain" id="PRO_5044261046" description="MSP domain-containing protein" evidence="1">
    <location>
        <begin position="19"/>
        <end position="353"/>
    </location>
</feature>
<organism evidence="2 3">
    <name type="scientific">Prymnesium parvum</name>
    <name type="common">Toxic golden alga</name>
    <dbReference type="NCBI Taxonomy" id="97485"/>
    <lineage>
        <taxon>Eukaryota</taxon>
        <taxon>Haptista</taxon>
        <taxon>Haptophyta</taxon>
        <taxon>Prymnesiophyceae</taxon>
        <taxon>Prymnesiales</taxon>
        <taxon>Prymnesiaceae</taxon>
        <taxon>Prymnesium</taxon>
    </lineage>
</organism>
<dbReference type="EMBL" id="JBGBPQ010000023">
    <property type="protein sequence ID" value="KAL1500380.1"/>
    <property type="molecule type" value="Genomic_DNA"/>
</dbReference>
<dbReference type="Proteomes" id="UP001515480">
    <property type="component" value="Unassembled WGS sequence"/>
</dbReference>
<evidence type="ECO:0000256" key="1">
    <source>
        <dbReference type="SAM" id="SignalP"/>
    </source>
</evidence>
<dbReference type="GO" id="GO:0005929">
    <property type="term" value="C:cilium"/>
    <property type="evidence" value="ECO:0007669"/>
    <property type="project" value="TreeGrafter"/>
</dbReference>
<dbReference type="AlphaFoldDB" id="A0AB34IKE5"/>
<proteinExistence type="predicted"/>
<accession>A0AB34IKE5</accession>
<feature type="signal peptide" evidence="1">
    <location>
        <begin position="1"/>
        <end position="18"/>
    </location>
</feature>
<keyword evidence="1" id="KW-0732">Signal</keyword>
<dbReference type="PANTHER" id="PTHR45912:SF3">
    <property type="entry name" value="CILIA- AND FLAGELLA-ASSOCIATED PROTEIN 47"/>
    <property type="match status" value="1"/>
</dbReference>
<gene>
    <name evidence="2" type="ORF">AB1Y20_013038</name>
</gene>
<protein>
    <recommendedName>
        <fullName evidence="4">MSP domain-containing protein</fullName>
    </recommendedName>
</protein>
<reference evidence="2 3" key="1">
    <citation type="journal article" date="2024" name="Science">
        <title>Giant polyketide synthase enzymes in the biosynthesis of giant marine polyether toxins.</title>
        <authorList>
            <person name="Fallon T.R."/>
            <person name="Shende V.V."/>
            <person name="Wierzbicki I.H."/>
            <person name="Pendleton A.L."/>
            <person name="Watervoot N.F."/>
            <person name="Auber R.P."/>
            <person name="Gonzalez D.J."/>
            <person name="Wisecaver J.H."/>
            <person name="Moore B.S."/>
        </authorList>
    </citation>
    <scope>NUCLEOTIDE SEQUENCE [LARGE SCALE GENOMIC DNA]</scope>
    <source>
        <strain evidence="2 3">12B1</strain>
    </source>
</reference>